<keyword evidence="2" id="KW-0378">Hydrolase</keyword>
<evidence type="ECO:0000313" key="5">
    <source>
        <dbReference type="EMBL" id="KAL3228541.1"/>
    </source>
</evidence>
<dbReference type="Gene3D" id="3.60.10.10">
    <property type="entry name" value="Endonuclease/exonuclease/phosphatase"/>
    <property type="match status" value="1"/>
</dbReference>
<comment type="similarity">
    <text evidence="1">Belongs to the CCR4/nocturin family.</text>
</comment>
<evidence type="ECO:0000256" key="2">
    <source>
        <dbReference type="ARBA" id="ARBA00022801"/>
    </source>
</evidence>
<dbReference type="InterPro" id="IPR036691">
    <property type="entry name" value="Endo/exonu/phosph_ase_sf"/>
</dbReference>
<organism evidence="5 6">
    <name type="scientific">Nakaseomyces bracarensis</name>
    <dbReference type="NCBI Taxonomy" id="273131"/>
    <lineage>
        <taxon>Eukaryota</taxon>
        <taxon>Fungi</taxon>
        <taxon>Dikarya</taxon>
        <taxon>Ascomycota</taxon>
        <taxon>Saccharomycotina</taxon>
        <taxon>Saccharomycetes</taxon>
        <taxon>Saccharomycetales</taxon>
        <taxon>Saccharomycetaceae</taxon>
        <taxon>Nakaseomyces</taxon>
    </lineage>
</organism>
<dbReference type="SUPFAM" id="SSF56219">
    <property type="entry name" value="DNase I-like"/>
    <property type="match status" value="1"/>
</dbReference>
<name>A0ABR4NLU2_9SACH</name>
<sequence>MTADLEDETAKMATVQLQDKEPKKSKKSKGKMKGKPSPEEIAQIRAEREAVRAAKRAEIEKGGLDPNCPPELQFIRRPMLHLHENEPIKGIKIRMMSYNCLAQALIRRKLFPDSGDALKWYRRSKVLLNEFKHYNPDVLCLQEIDYIQYQGFWKEEFSKLGYASQFHRKSSKNHGLAIMWKHDLFEMTDKMLIDYDGEKSGEIEPRTTTNNAAFILALKFTEKLAKTAGSVMDKKSGILLGTTHLFWHPFGTYERTRQCYVVLNKMKEFMHRVNVLQNSNDGDLTHWYPFFCGDFNSQPFDAPYLSMTKKPVKYDNRCKTVIECSTSFKFSKKRESGEDAEDEEGGNIEKFGKDQPETPVPDSFHATPEQTQIVEKMEALHNSLDMRAISLYSVGYHKVHPENSGIDNERGEPEISNWAHTWRGLLDYMFFIRPWNFEDNTKIDSLEHFEKENSVRVRGLLRMPPGSEMTVHGQPHVGEYPSDHLCLVTEVELL</sequence>
<comment type="caution">
    <text evidence="5">The sequence shown here is derived from an EMBL/GenBank/DDBJ whole genome shotgun (WGS) entry which is preliminary data.</text>
</comment>
<dbReference type="PANTHER" id="PTHR12121:SF45">
    <property type="entry name" value="NOCTURNIN"/>
    <property type="match status" value="1"/>
</dbReference>
<keyword evidence="5" id="KW-0540">Nuclease</keyword>
<evidence type="ECO:0000313" key="6">
    <source>
        <dbReference type="Proteomes" id="UP001623330"/>
    </source>
</evidence>
<dbReference type="Pfam" id="PF03372">
    <property type="entry name" value="Exo_endo_phos"/>
    <property type="match status" value="1"/>
</dbReference>
<dbReference type="PANTHER" id="PTHR12121">
    <property type="entry name" value="CARBON CATABOLITE REPRESSOR PROTEIN 4"/>
    <property type="match status" value="1"/>
</dbReference>
<reference evidence="5 6" key="1">
    <citation type="submission" date="2024-05" db="EMBL/GenBank/DDBJ databases">
        <title>Long read based assembly of the Candida bracarensis genome reveals expanded adhesin content.</title>
        <authorList>
            <person name="Marcet-Houben M."/>
            <person name="Ksiezopolska E."/>
            <person name="Gabaldon T."/>
        </authorList>
    </citation>
    <scope>NUCLEOTIDE SEQUENCE [LARGE SCALE GENOMIC DNA]</scope>
    <source>
        <strain evidence="5 6">CBM6</strain>
    </source>
</reference>
<dbReference type="GO" id="GO:0004527">
    <property type="term" value="F:exonuclease activity"/>
    <property type="evidence" value="ECO:0007669"/>
    <property type="project" value="UniProtKB-KW"/>
</dbReference>
<protein>
    <submittedName>
        <fullName evidence="5">RNA exonuclease NGL2</fullName>
    </submittedName>
</protein>
<keyword evidence="5" id="KW-0269">Exonuclease</keyword>
<evidence type="ECO:0000259" key="4">
    <source>
        <dbReference type="Pfam" id="PF03372"/>
    </source>
</evidence>
<evidence type="ECO:0000256" key="3">
    <source>
        <dbReference type="SAM" id="MobiDB-lite"/>
    </source>
</evidence>
<gene>
    <name evidence="5" type="ORF">RNJ44_02486</name>
</gene>
<dbReference type="InterPro" id="IPR050410">
    <property type="entry name" value="CCR4/nocturin_mRNA_transcr"/>
</dbReference>
<feature type="region of interest" description="Disordered" evidence="3">
    <location>
        <begin position="1"/>
        <end position="41"/>
    </location>
</feature>
<feature type="region of interest" description="Disordered" evidence="3">
    <location>
        <begin position="333"/>
        <end position="365"/>
    </location>
</feature>
<accession>A0ABR4NLU2</accession>
<dbReference type="EMBL" id="JBEVYD010000013">
    <property type="protein sequence ID" value="KAL3228541.1"/>
    <property type="molecule type" value="Genomic_DNA"/>
</dbReference>
<dbReference type="Proteomes" id="UP001623330">
    <property type="component" value="Unassembled WGS sequence"/>
</dbReference>
<dbReference type="InterPro" id="IPR005135">
    <property type="entry name" value="Endo/exonuclease/phosphatase"/>
</dbReference>
<evidence type="ECO:0000256" key="1">
    <source>
        <dbReference type="ARBA" id="ARBA00010774"/>
    </source>
</evidence>
<keyword evidence="6" id="KW-1185">Reference proteome</keyword>
<feature type="domain" description="Endonuclease/exonuclease/phosphatase" evidence="4">
    <location>
        <begin position="96"/>
        <end position="484"/>
    </location>
</feature>
<proteinExistence type="inferred from homology"/>
<feature type="compositionally biased region" description="Basic residues" evidence="3">
    <location>
        <begin position="23"/>
        <end position="34"/>
    </location>
</feature>